<evidence type="ECO:0000313" key="3">
    <source>
        <dbReference type="Proteomes" id="UP000003706"/>
    </source>
</evidence>
<dbReference type="OrthoDB" id="69140at2157"/>
<dbReference type="Proteomes" id="UP000003706">
    <property type="component" value="Unassembled WGS sequence"/>
</dbReference>
<protein>
    <recommendedName>
        <fullName evidence="1">DUF22 domain-containing protein</fullName>
    </recommendedName>
</protein>
<dbReference type="RefSeq" id="WP_007043709.1">
    <property type="nucleotide sequence ID" value="NZ_AGJL01000004.1"/>
</dbReference>
<accession>H1KWU0</accession>
<dbReference type="STRING" id="647171.MetfoDRAFT_0263"/>
<proteinExistence type="predicted"/>
<gene>
    <name evidence="2" type="ORF">MetfoDRAFT_0263</name>
</gene>
<sequence length="124" mass="14044">MFRILGRVGKIEHEIESKKYLYDFKFKEGGKIIPIVADEDVEFKQGDAKSIKIKEIKIPPKHLILLCPYARHRVGHIIAIGEEFPVPVEMERSADRAMFIAGIDGKVSKDDLIGMALLIPIEVM</sequence>
<organism evidence="2 3">
    <name type="scientific">Methanotorris formicicus Mc-S-70</name>
    <dbReference type="NCBI Taxonomy" id="647171"/>
    <lineage>
        <taxon>Archaea</taxon>
        <taxon>Methanobacteriati</taxon>
        <taxon>Methanobacteriota</taxon>
        <taxon>Methanomada group</taxon>
        <taxon>Methanococci</taxon>
        <taxon>Methanococcales</taxon>
        <taxon>Methanocaldococcaceae</taxon>
        <taxon>Methanotorris</taxon>
    </lineage>
</organism>
<dbReference type="AlphaFoldDB" id="H1KWU0"/>
<dbReference type="EMBL" id="AGJL01000004">
    <property type="protein sequence ID" value="EHP89073.1"/>
    <property type="molecule type" value="Genomic_DNA"/>
</dbReference>
<reference evidence="2 3" key="1">
    <citation type="submission" date="2011-09" db="EMBL/GenBank/DDBJ databases">
        <title>The draft genome of Methanotorris formicicus Mc-S-70.</title>
        <authorList>
            <consortium name="US DOE Joint Genome Institute (JGI-PGF)"/>
            <person name="Lucas S."/>
            <person name="Han J."/>
            <person name="Lapidus A."/>
            <person name="Cheng J.-F."/>
            <person name="Goodwin L."/>
            <person name="Pitluck S."/>
            <person name="Peters L."/>
            <person name="Land M.L."/>
            <person name="Hauser L."/>
            <person name="Sieprawska-Lupa M."/>
            <person name="Takai K."/>
            <person name="Miyazaki J."/>
            <person name="Whitman W."/>
            <person name="Woyke T.J."/>
        </authorList>
    </citation>
    <scope>NUCLEOTIDE SEQUENCE [LARGE SCALE GENOMIC DNA]</scope>
    <source>
        <strain evidence="2 3">Mc-S-70</strain>
    </source>
</reference>
<keyword evidence="3" id="KW-1185">Reference proteome</keyword>
<dbReference type="InterPro" id="IPR002572">
    <property type="entry name" value="DUF22"/>
</dbReference>
<dbReference type="Pfam" id="PF01629">
    <property type="entry name" value="DUF22"/>
    <property type="match status" value="1"/>
</dbReference>
<name>H1KWU0_9EURY</name>
<feature type="domain" description="DUF22" evidence="1">
    <location>
        <begin position="20"/>
        <end position="105"/>
    </location>
</feature>
<evidence type="ECO:0000313" key="2">
    <source>
        <dbReference type="EMBL" id="EHP89073.1"/>
    </source>
</evidence>
<comment type="caution">
    <text evidence="2">The sequence shown here is derived from an EMBL/GenBank/DDBJ whole genome shotgun (WGS) entry which is preliminary data.</text>
</comment>
<evidence type="ECO:0000259" key="1">
    <source>
        <dbReference type="Pfam" id="PF01629"/>
    </source>
</evidence>